<dbReference type="VEuPathDB" id="FungiDB:FOMG_16379"/>
<keyword evidence="5" id="KW-0560">Oxidoreductase</keyword>
<gene>
    <name evidence="7" type="ORF">FRV6_02647</name>
</gene>
<dbReference type="InterPro" id="IPR016169">
    <property type="entry name" value="FAD-bd_PCMH_sub2"/>
</dbReference>
<dbReference type="InterPro" id="IPR012951">
    <property type="entry name" value="BBE"/>
</dbReference>
<sequence>MSGIFNQLRQDITAGDVLLPGDAGYQESLKRWSDSCEKPAGRRRSADDKHLQAVVIRATSPEEVSTAIRFATAHNVPLTARGGGHSTSGASSSDGGMVIDLTRMRNVSVDPAGRTVTYEGGCLFGDVDSALAAHGLATVGGIYNQTGVGGLVLGGGHGFLTARHGLAIDNLVSVEMVLADGSIAEVSETEKPDLFWAVRGAGAQFGIVTRFTSRAHPQGDVWGGALLFTLDKVPELVAFANEFHNRCAIDHNYMIAFGCAPPEYVTPAAITGVFYNGPAAEAEKFFAPLLALGPIANLTGMMPYPTANTLFNPRFEGPGRKLMGSCTVLMPLDANSIGEAGRRFLDFTTSHSDMTKSVLAFEFFPTTAIQATPHDATAFANRGKHYIAVMALMYDNASHDAKVRAFKRELSNYITTTCGYHGKRAPGDPAPFYVNLEHESLAPEDAFGDHVKRLRELKRRYDPENVFYKWNCIMVEPGTSTSGQA</sequence>
<dbReference type="VEuPathDB" id="FungiDB:FOC1_g10000083"/>
<dbReference type="VEuPathDB" id="FungiDB:FOIG_16533"/>
<dbReference type="Gene3D" id="3.30.43.10">
    <property type="entry name" value="Uridine Diphospho-n-acetylenolpyruvylglucosamine Reductase, domain 2"/>
    <property type="match status" value="1"/>
</dbReference>
<dbReference type="PROSITE" id="PS51387">
    <property type="entry name" value="FAD_PCMH"/>
    <property type="match status" value="1"/>
</dbReference>
<feature type="domain" description="FAD-binding PCMH-type" evidence="6">
    <location>
        <begin position="48"/>
        <end position="218"/>
    </location>
</feature>
<accession>A0A2H3T172</accession>
<dbReference type="VEuPathDB" id="FungiDB:FOXG_04697"/>
<dbReference type="InterPro" id="IPR036318">
    <property type="entry name" value="FAD-bd_PCMH-like_sf"/>
</dbReference>
<dbReference type="AlphaFoldDB" id="A0A2H3T172"/>
<organism evidence="7 8">
    <name type="scientific">Fusarium oxysporum</name>
    <name type="common">Fusarium vascular wilt</name>
    <dbReference type="NCBI Taxonomy" id="5507"/>
    <lineage>
        <taxon>Eukaryota</taxon>
        <taxon>Fungi</taxon>
        <taxon>Dikarya</taxon>
        <taxon>Ascomycota</taxon>
        <taxon>Pezizomycotina</taxon>
        <taxon>Sordariomycetes</taxon>
        <taxon>Hypocreomycetidae</taxon>
        <taxon>Hypocreales</taxon>
        <taxon>Nectriaceae</taxon>
        <taxon>Fusarium</taxon>
        <taxon>Fusarium oxysporum species complex</taxon>
    </lineage>
</organism>
<comment type="cofactor">
    <cofactor evidence="1">
        <name>FAD</name>
        <dbReference type="ChEBI" id="CHEBI:57692"/>
    </cofactor>
</comment>
<dbReference type="GO" id="GO:0071949">
    <property type="term" value="F:FAD binding"/>
    <property type="evidence" value="ECO:0007669"/>
    <property type="project" value="InterPro"/>
</dbReference>
<dbReference type="Proteomes" id="UP000219369">
    <property type="component" value="Unassembled WGS sequence"/>
</dbReference>
<evidence type="ECO:0000256" key="3">
    <source>
        <dbReference type="ARBA" id="ARBA00022630"/>
    </source>
</evidence>
<dbReference type="OrthoDB" id="415825at2759"/>
<dbReference type="Gene3D" id="3.30.465.10">
    <property type="match status" value="1"/>
</dbReference>
<dbReference type="InterPro" id="IPR016167">
    <property type="entry name" value="FAD-bd_PCMH_sub1"/>
</dbReference>
<dbReference type="InterPro" id="IPR016166">
    <property type="entry name" value="FAD-bd_PCMH"/>
</dbReference>
<dbReference type="VEuPathDB" id="FungiDB:FOZG_10368"/>
<reference evidence="8" key="1">
    <citation type="submission" date="2016-09" db="EMBL/GenBank/DDBJ databases">
        <authorList>
            <person name="Guldener U."/>
        </authorList>
    </citation>
    <scope>NUCLEOTIDE SEQUENCE [LARGE SCALE GENOMIC DNA]</scope>
    <source>
        <strain evidence="8">V64-1</strain>
    </source>
</reference>
<dbReference type="PANTHER" id="PTHR42973">
    <property type="entry name" value="BINDING OXIDOREDUCTASE, PUTATIVE (AFU_ORTHOLOGUE AFUA_1G17690)-RELATED"/>
    <property type="match status" value="1"/>
</dbReference>
<evidence type="ECO:0000259" key="6">
    <source>
        <dbReference type="PROSITE" id="PS51387"/>
    </source>
</evidence>
<dbReference type="Pfam" id="PF08031">
    <property type="entry name" value="BBE"/>
    <property type="match status" value="1"/>
</dbReference>
<dbReference type="PANTHER" id="PTHR42973:SF39">
    <property type="entry name" value="FAD-BINDING PCMH-TYPE DOMAIN-CONTAINING PROTEIN"/>
    <property type="match status" value="1"/>
</dbReference>
<name>A0A2H3T172_FUSOX</name>
<evidence type="ECO:0000256" key="4">
    <source>
        <dbReference type="ARBA" id="ARBA00022827"/>
    </source>
</evidence>
<protein>
    <submittedName>
        <fullName evidence="7">Related to 6-hydroxy-D-nicotine oxidase</fullName>
    </submittedName>
</protein>
<dbReference type="VEuPathDB" id="FungiDB:HZS61_002833"/>
<dbReference type="Pfam" id="PF01565">
    <property type="entry name" value="FAD_binding_4"/>
    <property type="match status" value="1"/>
</dbReference>
<dbReference type="VEuPathDB" id="FungiDB:FOC4_g10001349"/>
<dbReference type="SUPFAM" id="SSF56176">
    <property type="entry name" value="FAD-binding/transporter-associated domain-like"/>
    <property type="match status" value="1"/>
</dbReference>
<evidence type="ECO:0000313" key="8">
    <source>
        <dbReference type="Proteomes" id="UP000219369"/>
    </source>
</evidence>
<dbReference type="EMBL" id="FMJY01000001">
    <property type="protein sequence ID" value="SCO78434.1"/>
    <property type="molecule type" value="Genomic_DNA"/>
</dbReference>
<dbReference type="Gene3D" id="3.40.462.20">
    <property type="match status" value="1"/>
</dbReference>
<evidence type="ECO:0000256" key="5">
    <source>
        <dbReference type="ARBA" id="ARBA00023002"/>
    </source>
</evidence>
<dbReference type="GO" id="GO:0016491">
    <property type="term" value="F:oxidoreductase activity"/>
    <property type="evidence" value="ECO:0007669"/>
    <property type="project" value="UniProtKB-KW"/>
</dbReference>
<keyword evidence="4" id="KW-0274">FAD</keyword>
<dbReference type="InterPro" id="IPR006094">
    <property type="entry name" value="Oxid_FAD_bind_N"/>
</dbReference>
<proteinExistence type="inferred from homology"/>
<keyword evidence="3" id="KW-0285">Flavoprotein</keyword>
<evidence type="ECO:0000256" key="2">
    <source>
        <dbReference type="ARBA" id="ARBA00005466"/>
    </source>
</evidence>
<evidence type="ECO:0000313" key="7">
    <source>
        <dbReference type="EMBL" id="SCO78434.1"/>
    </source>
</evidence>
<comment type="similarity">
    <text evidence="2">Belongs to the oxygen-dependent FAD-linked oxidoreductase family.</text>
</comment>
<dbReference type="InterPro" id="IPR050416">
    <property type="entry name" value="FAD-linked_Oxidoreductase"/>
</dbReference>
<evidence type="ECO:0000256" key="1">
    <source>
        <dbReference type="ARBA" id="ARBA00001974"/>
    </source>
</evidence>